<dbReference type="InterPro" id="IPR036910">
    <property type="entry name" value="HMG_box_dom_sf"/>
</dbReference>
<feature type="region of interest" description="Disordered" evidence="2">
    <location>
        <begin position="220"/>
        <end position="291"/>
    </location>
</feature>
<evidence type="ECO:0000313" key="4">
    <source>
        <dbReference type="EMBL" id="KAJ1729447.1"/>
    </source>
</evidence>
<evidence type="ECO:0000259" key="3">
    <source>
        <dbReference type="PROSITE" id="PS50118"/>
    </source>
</evidence>
<keyword evidence="1" id="KW-0539">Nucleus</keyword>
<organism evidence="4 5">
    <name type="scientific">Coemansia biformis</name>
    <dbReference type="NCBI Taxonomy" id="1286918"/>
    <lineage>
        <taxon>Eukaryota</taxon>
        <taxon>Fungi</taxon>
        <taxon>Fungi incertae sedis</taxon>
        <taxon>Zoopagomycota</taxon>
        <taxon>Kickxellomycotina</taxon>
        <taxon>Kickxellomycetes</taxon>
        <taxon>Kickxellales</taxon>
        <taxon>Kickxellaceae</taxon>
        <taxon>Coemansia</taxon>
    </lineage>
</organism>
<dbReference type="OrthoDB" id="6247875at2759"/>
<proteinExistence type="predicted"/>
<comment type="caution">
    <text evidence="4">The sequence shown here is derived from an EMBL/GenBank/DDBJ whole genome shotgun (WGS) entry which is preliminary data.</text>
</comment>
<keyword evidence="5" id="KW-1185">Reference proteome</keyword>
<dbReference type="GO" id="GO:0003677">
    <property type="term" value="F:DNA binding"/>
    <property type="evidence" value="ECO:0007669"/>
    <property type="project" value="UniProtKB-UniRule"/>
</dbReference>
<accession>A0A9W7Y6F9</accession>
<evidence type="ECO:0000256" key="1">
    <source>
        <dbReference type="PROSITE-ProRule" id="PRU00267"/>
    </source>
</evidence>
<dbReference type="Gene3D" id="1.10.30.10">
    <property type="entry name" value="High mobility group box domain"/>
    <property type="match status" value="1"/>
</dbReference>
<feature type="region of interest" description="Disordered" evidence="2">
    <location>
        <begin position="1"/>
        <end position="67"/>
    </location>
</feature>
<dbReference type="Pfam" id="PF00505">
    <property type="entry name" value="HMG_box"/>
    <property type="match status" value="1"/>
</dbReference>
<feature type="domain" description="HMG box" evidence="3">
    <location>
        <begin position="153"/>
        <end position="221"/>
    </location>
</feature>
<gene>
    <name evidence="4" type="ORF">LPJ61_003516</name>
</gene>
<feature type="DNA-binding region" description="HMG box" evidence="1">
    <location>
        <begin position="153"/>
        <end position="221"/>
    </location>
</feature>
<evidence type="ECO:0000313" key="5">
    <source>
        <dbReference type="Proteomes" id="UP001143981"/>
    </source>
</evidence>
<name>A0A9W7Y6F9_9FUNG</name>
<sequence length="532" mass="57192">MSGHAANASDLGMLPATPMDADSDSDRASDVYSRSSSASAHAGPASTPPPHVAHINPAPAPLPDTSAPGTKRPAYIVSSLAAADKCPIYLVTPDTTVMKEVRQFHSDDGSVFIEHVPGHCLVFVPNSAYVGQLVNDVHRVRKPKPRAKPKAKSSKPTNSFIKYRNEKIPELKRLYPDISQTAISRLAGQCWQSEHKDIKLEFRKRYLEEKRIYDLNKDKRPRIDGDAVSESGCMSDATGRFSAHDMATPNPLAAPQPDSAPNYALGIGGPSAFQTSRRRSHTLPLGGFSRSGAKRRISQDLRRHLANMSGSAFRATAAATATTDSAVASSIPSDHAQFQFQYQYQYQYQQPQSQPQSQSQFEFTFAPQLGASGVATPPTWSDANSPYVAATPYTGCEMPPLAMPINPNFPISDFATSSTAPAPQPQELMHTQPQALMHPHQQGVVAGIATPLSIDNINPSGLPLLDTSGLGALVSEGMQIGSMSSGYMTADASALVPSSAAWSFAQPYTLLPDHTGYAAGPHHQSQTHYHQQ</sequence>
<reference evidence="4" key="1">
    <citation type="submission" date="2022-07" db="EMBL/GenBank/DDBJ databases">
        <title>Phylogenomic reconstructions and comparative analyses of Kickxellomycotina fungi.</title>
        <authorList>
            <person name="Reynolds N.K."/>
            <person name="Stajich J.E."/>
            <person name="Barry K."/>
            <person name="Grigoriev I.V."/>
            <person name="Crous P."/>
            <person name="Smith M.E."/>
        </authorList>
    </citation>
    <scope>NUCLEOTIDE SEQUENCE</scope>
    <source>
        <strain evidence="4">BCRC 34381</strain>
    </source>
</reference>
<dbReference type="SMART" id="SM00398">
    <property type="entry name" value="HMG"/>
    <property type="match status" value="1"/>
</dbReference>
<dbReference type="SUPFAM" id="SSF47095">
    <property type="entry name" value="HMG-box"/>
    <property type="match status" value="1"/>
</dbReference>
<dbReference type="AlphaFoldDB" id="A0A9W7Y6F9"/>
<dbReference type="EMBL" id="JANBOI010000611">
    <property type="protein sequence ID" value="KAJ1729447.1"/>
    <property type="molecule type" value="Genomic_DNA"/>
</dbReference>
<evidence type="ECO:0000256" key="2">
    <source>
        <dbReference type="SAM" id="MobiDB-lite"/>
    </source>
</evidence>
<dbReference type="PROSITE" id="PS50118">
    <property type="entry name" value="HMG_BOX_2"/>
    <property type="match status" value="1"/>
</dbReference>
<dbReference type="GO" id="GO:0005634">
    <property type="term" value="C:nucleus"/>
    <property type="evidence" value="ECO:0007669"/>
    <property type="project" value="UniProtKB-UniRule"/>
</dbReference>
<protein>
    <recommendedName>
        <fullName evidence="3">HMG box domain-containing protein</fullName>
    </recommendedName>
</protein>
<feature type="compositionally biased region" description="Low complexity" evidence="2">
    <location>
        <begin position="30"/>
        <end position="45"/>
    </location>
</feature>
<dbReference type="InterPro" id="IPR009071">
    <property type="entry name" value="HMG_box_dom"/>
</dbReference>
<dbReference type="Proteomes" id="UP001143981">
    <property type="component" value="Unassembled WGS sequence"/>
</dbReference>
<keyword evidence="1" id="KW-0238">DNA-binding</keyword>